<feature type="domain" description="Sushi" evidence="3">
    <location>
        <begin position="5"/>
        <end position="70"/>
    </location>
</feature>
<organism evidence="4 5">
    <name type="scientific">Rhamnusium bicolor</name>
    <dbReference type="NCBI Taxonomy" id="1586634"/>
    <lineage>
        <taxon>Eukaryota</taxon>
        <taxon>Metazoa</taxon>
        <taxon>Ecdysozoa</taxon>
        <taxon>Arthropoda</taxon>
        <taxon>Hexapoda</taxon>
        <taxon>Insecta</taxon>
        <taxon>Pterygota</taxon>
        <taxon>Neoptera</taxon>
        <taxon>Endopterygota</taxon>
        <taxon>Coleoptera</taxon>
        <taxon>Polyphaga</taxon>
        <taxon>Cucujiformia</taxon>
        <taxon>Chrysomeloidea</taxon>
        <taxon>Cerambycidae</taxon>
        <taxon>Lepturinae</taxon>
        <taxon>Rhagiini</taxon>
        <taxon>Rhamnusium</taxon>
    </lineage>
</organism>
<feature type="non-terminal residue" evidence="4">
    <location>
        <position position="1"/>
    </location>
</feature>
<dbReference type="CDD" id="cd00033">
    <property type="entry name" value="CCP"/>
    <property type="match status" value="1"/>
</dbReference>
<evidence type="ECO:0000256" key="2">
    <source>
        <dbReference type="PROSITE-ProRule" id="PRU00302"/>
    </source>
</evidence>
<dbReference type="SUPFAM" id="SSF57535">
    <property type="entry name" value="Complement control module/SCR domain"/>
    <property type="match status" value="2"/>
</dbReference>
<dbReference type="InterPro" id="IPR035976">
    <property type="entry name" value="Sushi/SCR/CCP_sf"/>
</dbReference>
<dbReference type="AlphaFoldDB" id="A0AAV8XTT0"/>
<reference evidence="4" key="1">
    <citation type="journal article" date="2023" name="Insect Mol. Biol.">
        <title>Genome sequencing provides insights into the evolution of gene families encoding plant cell wall-degrading enzymes in longhorned beetles.</title>
        <authorList>
            <person name="Shin N.R."/>
            <person name="Okamura Y."/>
            <person name="Kirsch R."/>
            <person name="Pauchet Y."/>
        </authorList>
    </citation>
    <scope>NUCLEOTIDE SEQUENCE</scope>
    <source>
        <strain evidence="4">RBIC_L_NR</strain>
    </source>
</reference>
<feature type="domain" description="Sushi" evidence="3">
    <location>
        <begin position="72"/>
        <end position="141"/>
    </location>
</feature>
<evidence type="ECO:0000256" key="1">
    <source>
        <dbReference type="ARBA" id="ARBA00023157"/>
    </source>
</evidence>
<sequence>NPEDIPCDSLPTASHSLTEVIQQSDRKTLAGVTVEIRCLGKYRNSLSPCQTSKLKCQEGKWVGIMPTCVQAHDCYPPPPVPYATIVDVNYDTFDPDNPTKFPIKSKITYQCLQGFVLEGEPVMACSNGGCWMPAEPPVCVRAGENFF</sequence>
<dbReference type="Gene3D" id="2.10.70.10">
    <property type="entry name" value="Complement Module, domain 1"/>
    <property type="match status" value="2"/>
</dbReference>
<dbReference type="Proteomes" id="UP001162156">
    <property type="component" value="Unassembled WGS sequence"/>
</dbReference>
<name>A0AAV8XTT0_9CUCU</name>
<evidence type="ECO:0000313" key="4">
    <source>
        <dbReference type="EMBL" id="KAJ8942089.1"/>
    </source>
</evidence>
<dbReference type="InterPro" id="IPR000436">
    <property type="entry name" value="Sushi_SCR_CCP_dom"/>
</dbReference>
<dbReference type="PROSITE" id="PS50923">
    <property type="entry name" value="SUSHI"/>
    <property type="match status" value="2"/>
</dbReference>
<dbReference type="SMART" id="SM00032">
    <property type="entry name" value="CCP"/>
    <property type="match status" value="2"/>
</dbReference>
<proteinExistence type="predicted"/>
<gene>
    <name evidence="4" type="ORF">NQ314_010162</name>
</gene>
<evidence type="ECO:0000259" key="3">
    <source>
        <dbReference type="PROSITE" id="PS50923"/>
    </source>
</evidence>
<dbReference type="EMBL" id="JANEYF010002805">
    <property type="protein sequence ID" value="KAJ8942089.1"/>
    <property type="molecule type" value="Genomic_DNA"/>
</dbReference>
<accession>A0AAV8XTT0</accession>
<dbReference type="Pfam" id="PF00084">
    <property type="entry name" value="Sushi"/>
    <property type="match status" value="2"/>
</dbReference>
<comment type="caution">
    <text evidence="4">The sequence shown here is derived from an EMBL/GenBank/DDBJ whole genome shotgun (WGS) entry which is preliminary data.</text>
</comment>
<keyword evidence="1" id="KW-1015">Disulfide bond</keyword>
<evidence type="ECO:0000313" key="5">
    <source>
        <dbReference type="Proteomes" id="UP001162156"/>
    </source>
</evidence>
<comment type="caution">
    <text evidence="2">Lacks conserved residue(s) required for the propagation of feature annotation.</text>
</comment>
<protein>
    <recommendedName>
        <fullName evidence="3">Sushi domain-containing protein</fullName>
    </recommendedName>
</protein>
<keyword evidence="5" id="KW-1185">Reference proteome</keyword>
<keyword evidence="2" id="KW-0768">Sushi</keyword>
<feature type="non-terminal residue" evidence="4">
    <location>
        <position position="147"/>
    </location>
</feature>